<dbReference type="GO" id="GO:0046983">
    <property type="term" value="F:protein dimerization activity"/>
    <property type="evidence" value="ECO:0007669"/>
    <property type="project" value="InterPro"/>
</dbReference>
<accession>A0A328NAS7</accession>
<dbReference type="CDD" id="cd16917">
    <property type="entry name" value="HATPase_UhpB-NarQ-NarX-like"/>
    <property type="match status" value="1"/>
</dbReference>
<keyword evidence="6 11" id="KW-0418">Kinase</keyword>
<keyword evidence="3" id="KW-0597">Phosphoprotein</keyword>
<evidence type="ECO:0000259" key="10">
    <source>
        <dbReference type="SMART" id="SM00387"/>
    </source>
</evidence>
<gene>
    <name evidence="11" type="ORF">LAH08_02026</name>
</gene>
<keyword evidence="9" id="KW-0472">Membrane</keyword>
<dbReference type="EC" id="2.7.13.3" evidence="2"/>
<evidence type="ECO:0000313" key="12">
    <source>
        <dbReference type="Proteomes" id="UP000248966"/>
    </source>
</evidence>
<sequence>MIETIAQRPATRVVLWDDLKSHHRSYDGSMHPRLHAVLAEPRVSPALSRVWRDWALIAVLAPAILVEGVFRPDLPWRVGCVVVVLALLPTLLWRRTAPLAMVVTAFGCTTVAPFVLPGDPCQLFTASFLVLLVYALFRWGSGRDAVLGSFFVVAKVTAAGLVDSVDGGELVAGFAVMFAAATLGVAIRFRAAARQRELDQVKLLERERLARDLHDTVAHHVSAMAIRAQAGIATSASQPDAAVEALHTIEAEASRALAEMRAMVRVLRRNEPADLGPNPQVADIGRLAGQFRTGPTVDVDLRGDLGGLPPTVGSALYRLAQESVTNARRHARHATRIEVSVAADDTSVCLRVSDDGEAGGARPTGSPGFGLVGMKERADLLGGTCEAGPDPDRGWTVTAVLPREGVGA</sequence>
<dbReference type="SUPFAM" id="SSF55874">
    <property type="entry name" value="ATPase domain of HSP90 chaperone/DNA topoisomerase II/histidine kinase"/>
    <property type="match status" value="1"/>
</dbReference>
<evidence type="ECO:0000256" key="6">
    <source>
        <dbReference type="ARBA" id="ARBA00022777"/>
    </source>
</evidence>
<keyword evidence="9" id="KW-1133">Transmembrane helix</keyword>
<dbReference type="Pfam" id="PF07730">
    <property type="entry name" value="HisKA_3"/>
    <property type="match status" value="1"/>
</dbReference>
<dbReference type="Gene3D" id="3.30.565.10">
    <property type="entry name" value="Histidine kinase-like ATPase, C-terminal domain"/>
    <property type="match status" value="1"/>
</dbReference>
<evidence type="ECO:0000256" key="7">
    <source>
        <dbReference type="ARBA" id="ARBA00022840"/>
    </source>
</evidence>
<dbReference type="InterPro" id="IPR003594">
    <property type="entry name" value="HATPase_dom"/>
</dbReference>
<keyword evidence="5" id="KW-0547">Nucleotide-binding</keyword>
<evidence type="ECO:0000256" key="5">
    <source>
        <dbReference type="ARBA" id="ARBA00022741"/>
    </source>
</evidence>
<comment type="caution">
    <text evidence="11">The sequence shown here is derived from an EMBL/GenBank/DDBJ whole genome shotgun (WGS) entry which is preliminary data.</text>
</comment>
<dbReference type="EMBL" id="PYAA01000010">
    <property type="protein sequence ID" value="RAO03297.1"/>
    <property type="molecule type" value="Genomic_DNA"/>
</dbReference>
<dbReference type="GO" id="GO:0005524">
    <property type="term" value="F:ATP binding"/>
    <property type="evidence" value="ECO:0007669"/>
    <property type="project" value="UniProtKB-KW"/>
</dbReference>
<dbReference type="GO" id="GO:0016020">
    <property type="term" value="C:membrane"/>
    <property type="evidence" value="ECO:0007669"/>
    <property type="project" value="InterPro"/>
</dbReference>
<dbReference type="Pfam" id="PF02518">
    <property type="entry name" value="HATPase_c"/>
    <property type="match status" value="1"/>
</dbReference>
<dbReference type="PANTHER" id="PTHR24421:SF10">
    <property type="entry name" value="NITRATE_NITRITE SENSOR PROTEIN NARQ"/>
    <property type="match status" value="1"/>
</dbReference>
<evidence type="ECO:0000256" key="2">
    <source>
        <dbReference type="ARBA" id="ARBA00012438"/>
    </source>
</evidence>
<keyword evidence="7" id="KW-0067">ATP-binding</keyword>
<evidence type="ECO:0000256" key="4">
    <source>
        <dbReference type="ARBA" id="ARBA00022679"/>
    </source>
</evidence>
<keyword evidence="9" id="KW-0812">Transmembrane</keyword>
<name>A0A328NAS7_9ACTN</name>
<evidence type="ECO:0000256" key="9">
    <source>
        <dbReference type="SAM" id="Phobius"/>
    </source>
</evidence>
<keyword evidence="8" id="KW-0902">Two-component regulatory system</keyword>
<dbReference type="InterPro" id="IPR050482">
    <property type="entry name" value="Sensor_HK_TwoCompSys"/>
</dbReference>
<comment type="catalytic activity">
    <reaction evidence="1">
        <text>ATP + protein L-histidine = ADP + protein N-phospho-L-histidine.</text>
        <dbReference type="EC" id="2.7.13.3"/>
    </reaction>
</comment>
<keyword evidence="4" id="KW-0808">Transferase</keyword>
<dbReference type="GO" id="GO:0000155">
    <property type="term" value="F:phosphorelay sensor kinase activity"/>
    <property type="evidence" value="ECO:0007669"/>
    <property type="project" value="InterPro"/>
</dbReference>
<feature type="transmembrane region" description="Helical" evidence="9">
    <location>
        <begin position="99"/>
        <end position="116"/>
    </location>
</feature>
<dbReference type="Proteomes" id="UP000248966">
    <property type="component" value="Unassembled WGS sequence"/>
</dbReference>
<dbReference type="Gene3D" id="1.20.5.1930">
    <property type="match status" value="1"/>
</dbReference>
<evidence type="ECO:0000313" key="11">
    <source>
        <dbReference type="EMBL" id="RAO03297.1"/>
    </source>
</evidence>
<dbReference type="SMART" id="SM00387">
    <property type="entry name" value="HATPase_c"/>
    <property type="match status" value="1"/>
</dbReference>
<feature type="transmembrane region" description="Helical" evidence="9">
    <location>
        <begin position="122"/>
        <end position="139"/>
    </location>
</feature>
<dbReference type="AlphaFoldDB" id="A0A328NAS7"/>
<evidence type="ECO:0000256" key="1">
    <source>
        <dbReference type="ARBA" id="ARBA00000085"/>
    </source>
</evidence>
<proteinExistence type="predicted"/>
<dbReference type="InterPro" id="IPR036890">
    <property type="entry name" value="HATPase_C_sf"/>
</dbReference>
<reference evidence="11 12" key="1">
    <citation type="submission" date="2018-03" db="EMBL/GenBank/DDBJ databases">
        <title>Defining the species Micromonospora saelicesensis and Micromonospora noduli under the framework of genomics.</title>
        <authorList>
            <person name="Riesco R."/>
            <person name="Trujillo M.E."/>
        </authorList>
    </citation>
    <scope>NUCLEOTIDE SEQUENCE [LARGE SCALE GENOMIC DNA]</scope>
    <source>
        <strain evidence="11 12">LAH08</strain>
    </source>
</reference>
<evidence type="ECO:0000256" key="3">
    <source>
        <dbReference type="ARBA" id="ARBA00022553"/>
    </source>
</evidence>
<evidence type="ECO:0000256" key="8">
    <source>
        <dbReference type="ARBA" id="ARBA00023012"/>
    </source>
</evidence>
<feature type="transmembrane region" description="Helical" evidence="9">
    <location>
        <begin position="76"/>
        <end position="92"/>
    </location>
</feature>
<dbReference type="PANTHER" id="PTHR24421">
    <property type="entry name" value="NITRATE/NITRITE SENSOR PROTEIN NARX-RELATED"/>
    <property type="match status" value="1"/>
</dbReference>
<organism evidence="11 12">
    <name type="scientific">Micromonospora noduli</name>
    <dbReference type="NCBI Taxonomy" id="709876"/>
    <lineage>
        <taxon>Bacteria</taxon>
        <taxon>Bacillati</taxon>
        <taxon>Actinomycetota</taxon>
        <taxon>Actinomycetes</taxon>
        <taxon>Micromonosporales</taxon>
        <taxon>Micromonosporaceae</taxon>
        <taxon>Micromonospora</taxon>
    </lineage>
</organism>
<feature type="transmembrane region" description="Helical" evidence="9">
    <location>
        <begin position="171"/>
        <end position="189"/>
    </location>
</feature>
<protein>
    <recommendedName>
        <fullName evidence="2">histidine kinase</fullName>
        <ecNumber evidence="2">2.7.13.3</ecNumber>
    </recommendedName>
</protein>
<dbReference type="InterPro" id="IPR011712">
    <property type="entry name" value="Sig_transdc_His_kin_sub3_dim/P"/>
</dbReference>
<feature type="domain" description="Histidine kinase/HSP90-like ATPase" evidence="10">
    <location>
        <begin position="311"/>
        <end position="405"/>
    </location>
</feature>